<organism evidence="2 3">
    <name type="scientific">Halobacterium jilantaiense</name>
    <dbReference type="NCBI Taxonomy" id="355548"/>
    <lineage>
        <taxon>Archaea</taxon>
        <taxon>Methanobacteriati</taxon>
        <taxon>Methanobacteriota</taxon>
        <taxon>Stenosarchaea group</taxon>
        <taxon>Halobacteria</taxon>
        <taxon>Halobacteriales</taxon>
        <taxon>Halobacteriaceae</taxon>
        <taxon>Halobacterium</taxon>
    </lineage>
</organism>
<evidence type="ECO:0000313" key="3">
    <source>
        <dbReference type="Proteomes" id="UP000198518"/>
    </source>
</evidence>
<sequence length="70" mass="7804">MSDTTSTDDEPTTWAESREQADIHGKKRPLAPQERRQAERRHGPQFGRNGDEEADSDDLASVDTKHGGDL</sequence>
<accession>A0A1I0P7Y0</accession>
<reference evidence="2 3" key="1">
    <citation type="submission" date="2016-10" db="EMBL/GenBank/DDBJ databases">
        <authorList>
            <person name="de Groot N.N."/>
        </authorList>
    </citation>
    <scope>NUCLEOTIDE SEQUENCE [LARGE SCALE GENOMIC DNA]</scope>
    <source>
        <strain evidence="2 3">CGMCC 1.5337</strain>
    </source>
</reference>
<evidence type="ECO:0000313" key="2">
    <source>
        <dbReference type="EMBL" id="SEW10142.1"/>
    </source>
</evidence>
<name>A0A1I0P7Y0_9EURY</name>
<keyword evidence="3" id="KW-1185">Reference proteome</keyword>
<gene>
    <name evidence="2" type="ORF">SAMN04487945_1453</name>
</gene>
<dbReference type="EMBL" id="FOJA01000001">
    <property type="protein sequence ID" value="SEW10142.1"/>
    <property type="molecule type" value="Genomic_DNA"/>
</dbReference>
<evidence type="ECO:0000256" key="1">
    <source>
        <dbReference type="SAM" id="MobiDB-lite"/>
    </source>
</evidence>
<feature type="compositionally biased region" description="Basic and acidic residues" evidence="1">
    <location>
        <begin position="33"/>
        <end position="42"/>
    </location>
</feature>
<feature type="region of interest" description="Disordered" evidence="1">
    <location>
        <begin position="1"/>
        <end position="70"/>
    </location>
</feature>
<proteinExistence type="predicted"/>
<protein>
    <submittedName>
        <fullName evidence="2">Uncharacterized protein</fullName>
    </submittedName>
</protein>
<dbReference type="RefSeq" id="WP_089668675.1">
    <property type="nucleotide sequence ID" value="NZ_FOJA01000001.1"/>
</dbReference>
<dbReference type="Proteomes" id="UP000198518">
    <property type="component" value="Unassembled WGS sequence"/>
</dbReference>
<feature type="compositionally biased region" description="Acidic residues" evidence="1">
    <location>
        <begin position="1"/>
        <end position="11"/>
    </location>
</feature>
<dbReference type="AlphaFoldDB" id="A0A1I0P7Y0"/>
<dbReference type="STRING" id="355548.SAMN04487945_1453"/>